<dbReference type="Proteomes" id="UP000027178">
    <property type="component" value="Unassembled WGS sequence"/>
</dbReference>
<comment type="caution">
    <text evidence="3">The sequence shown here is derived from an EMBL/GenBank/DDBJ whole genome shotgun (WGS) entry which is preliminary data.</text>
</comment>
<dbReference type="InterPro" id="IPR037291">
    <property type="entry name" value="DUF4139"/>
</dbReference>
<feature type="region of interest" description="Disordered" evidence="1">
    <location>
        <begin position="131"/>
        <end position="155"/>
    </location>
</feature>
<reference evidence="3 4" key="1">
    <citation type="submission" date="2014-05" db="EMBL/GenBank/DDBJ databases">
        <title>Draft Genome Sequence of Kitasatospora cheerisanensis KCTC 2395.</title>
        <authorList>
            <person name="Nam D.H."/>
        </authorList>
    </citation>
    <scope>NUCLEOTIDE SEQUENCE [LARGE SCALE GENOMIC DNA]</scope>
    <source>
        <strain evidence="3 4">KCTC 2395</strain>
    </source>
</reference>
<protein>
    <recommendedName>
        <fullName evidence="2">DUF4139 domain-containing protein</fullName>
    </recommendedName>
</protein>
<feature type="domain" description="DUF4139" evidence="2">
    <location>
        <begin position="43"/>
        <end position="180"/>
    </location>
</feature>
<keyword evidence="4" id="KW-1185">Reference proteome</keyword>
<feature type="compositionally biased region" description="Basic and acidic residues" evidence="1">
    <location>
        <begin position="131"/>
        <end position="140"/>
    </location>
</feature>
<organism evidence="3 4">
    <name type="scientific">Kitasatospora cheerisanensis KCTC 2395</name>
    <dbReference type="NCBI Taxonomy" id="1348663"/>
    <lineage>
        <taxon>Bacteria</taxon>
        <taxon>Bacillati</taxon>
        <taxon>Actinomycetota</taxon>
        <taxon>Actinomycetes</taxon>
        <taxon>Kitasatosporales</taxon>
        <taxon>Streptomycetaceae</taxon>
        <taxon>Kitasatospora</taxon>
    </lineage>
</organism>
<evidence type="ECO:0000313" key="4">
    <source>
        <dbReference type="Proteomes" id="UP000027178"/>
    </source>
</evidence>
<dbReference type="Pfam" id="PF13598">
    <property type="entry name" value="DUF4139"/>
    <property type="match status" value="1"/>
</dbReference>
<dbReference type="eggNOG" id="COG5316">
    <property type="taxonomic scope" value="Bacteria"/>
</dbReference>
<gene>
    <name evidence="3" type="ORF">KCH_57810</name>
</gene>
<dbReference type="AlphaFoldDB" id="A0A066YWZ1"/>
<proteinExistence type="predicted"/>
<dbReference type="InterPro" id="IPR011935">
    <property type="entry name" value="CHP02231"/>
</dbReference>
<dbReference type="PATRIC" id="fig|1348663.4.peg.5597"/>
<evidence type="ECO:0000259" key="2">
    <source>
        <dbReference type="Pfam" id="PF13598"/>
    </source>
</evidence>
<name>A0A066YWZ1_9ACTN</name>
<dbReference type="PANTHER" id="PTHR31005:SF8">
    <property type="entry name" value="DUF4139 DOMAIN-CONTAINING PROTEIN"/>
    <property type="match status" value="1"/>
</dbReference>
<dbReference type="EMBL" id="JNBY01000109">
    <property type="protein sequence ID" value="KDN82460.1"/>
    <property type="molecule type" value="Genomic_DNA"/>
</dbReference>
<dbReference type="HOGENOM" id="CLU_082989_0_0_11"/>
<dbReference type="PANTHER" id="PTHR31005">
    <property type="entry name" value="DUF4139 DOMAIN-CONTAINING PROTEIN"/>
    <property type="match status" value="1"/>
</dbReference>
<sequence length="192" mass="20352">MWHTVAVAELPVAVTTRYVCVPAVEEAVYAVLELANGTAHALLAGPVEVSVDGDFLLTAALPTLAPGGVREVGLGRAEELRVARHSELRESTSGVLNSTTVLDHRVRIELVNRLPHEASVEVRERVPVSGDADVRVEERPGWSPPEEPSAQLPPSARIRRVVVPAGGSTELTGGYVVRIPAGKAVVGGNRRS</sequence>
<accession>A0A066YWZ1</accession>
<evidence type="ECO:0000313" key="3">
    <source>
        <dbReference type="EMBL" id="KDN82460.1"/>
    </source>
</evidence>
<evidence type="ECO:0000256" key="1">
    <source>
        <dbReference type="SAM" id="MobiDB-lite"/>
    </source>
</evidence>